<sequence length="150" mass="16709">MIKIFNKLRTEGNFLNTTNSIYKKLQLIKLMGFPCSSVVKKLLANEGETGSIPGLGRYPGEGNGSPHQYSCLENPMDRRTWRAAVHKSLKKVEHNLVTITTTIKPKDENLIIFLIISETRQGCPFLTFLFNTALEFPAREVAGGVGVGRE</sequence>
<reference evidence="1" key="2">
    <citation type="submission" date="2025-03" db="EMBL/GenBank/DDBJ databases">
        <authorList>
            <consortium name="ELIXIR-Norway"/>
            <consortium name="Elixir Norway"/>
        </authorList>
    </citation>
    <scope>NUCLEOTIDE SEQUENCE</scope>
</reference>
<dbReference type="EMBL" id="OX596116">
    <property type="protein sequence ID" value="CAN0479900.1"/>
    <property type="molecule type" value="Genomic_DNA"/>
</dbReference>
<reference evidence="1" key="1">
    <citation type="submission" date="2023-05" db="EMBL/GenBank/DDBJ databases">
        <authorList>
            <consortium name="ELIXIR-Norway"/>
        </authorList>
    </citation>
    <scope>NUCLEOTIDE SEQUENCE</scope>
</reference>
<organism evidence="1 2">
    <name type="scientific">Rangifer tarandus platyrhynchus</name>
    <name type="common">Svalbard reindeer</name>
    <dbReference type="NCBI Taxonomy" id="3082113"/>
    <lineage>
        <taxon>Eukaryota</taxon>
        <taxon>Metazoa</taxon>
        <taxon>Chordata</taxon>
        <taxon>Craniata</taxon>
        <taxon>Vertebrata</taxon>
        <taxon>Euteleostomi</taxon>
        <taxon>Mammalia</taxon>
        <taxon>Eutheria</taxon>
        <taxon>Laurasiatheria</taxon>
        <taxon>Artiodactyla</taxon>
        <taxon>Ruminantia</taxon>
        <taxon>Pecora</taxon>
        <taxon>Cervidae</taxon>
        <taxon>Odocoileinae</taxon>
        <taxon>Rangifer</taxon>
    </lineage>
</organism>
<proteinExistence type="predicted"/>
<dbReference type="Proteomes" id="UP001162501">
    <property type="component" value="Chromosome 32"/>
</dbReference>
<accession>A0AC59ZPS2</accession>
<evidence type="ECO:0000313" key="2">
    <source>
        <dbReference type="Proteomes" id="UP001162501"/>
    </source>
</evidence>
<evidence type="ECO:0000313" key="1">
    <source>
        <dbReference type="EMBL" id="CAN0479900.1"/>
    </source>
</evidence>
<protein>
    <submittedName>
        <fullName evidence="1">Uncharacterized protein</fullName>
    </submittedName>
</protein>
<name>A0AC59ZPS2_RANTA</name>
<gene>
    <name evidence="1" type="ORF">MRATA1EN22A_LOCUS20971</name>
</gene>